<organism evidence="1 2">
    <name type="scientific">Phytophthora nicotianae P1976</name>
    <dbReference type="NCBI Taxonomy" id="1317066"/>
    <lineage>
        <taxon>Eukaryota</taxon>
        <taxon>Sar</taxon>
        <taxon>Stramenopiles</taxon>
        <taxon>Oomycota</taxon>
        <taxon>Peronosporomycetes</taxon>
        <taxon>Peronosporales</taxon>
        <taxon>Peronosporaceae</taxon>
        <taxon>Phytophthora</taxon>
    </lineage>
</organism>
<name>A0A080ZJ21_PHYNI</name>
<evidence type="ECO:0000313" key="1">
    <source>
        <dbReference type="EMBL" id="ETO66632.1"/>
    </source>
</evidence>
<dbReference type="EMBL" id="ANJA01003017">
    <property type="protein sequence ID" value="ETO66632.1"/>
    <property type="molecule type" value="Genomic_DNA"/>
</dbReference>
<proteinExistence type="predicted"/>
<dbReference type="Proteomes" id="UP000028582">
    <property type="component" value="Unassembled WGS sequence"/>
</dbReference>
<sequence>MLSCSQFQRRRRGACRVERKHQANARWRLEKRRDHRQQVSQDAFLEVRPALTGSSACRVDLNASRLEMIRFNSIFCFAALEEYYGGRVAAWMRAICSAPAAEHLIHRH</sequence>
<comment type="caution">
    <text evidence="1">The sequence shown here is derived from an EMBL/GenBank/DDBJ whole genome shotgun (WGS) entry which is preliminary data.</text>
</comment>
<protein>
    <submittedName>
        <fullName evidence="1">Uncharacterized protein</fullName>
    </submittedName>
</protein>
<gene>
    <name evidence="1" type="ORF">F444_16257</name>
</gene>
<dbReference type="AlphaFoldDB" id="A0A080ZJ21"/>
<evidence type="ECO:0000313" key="2">
    <source>
        <dbReference type="Proteomes" id="UP000028582"/>
    </source>
</evidence>
<reference evidence="1 2" key="1">
    <citation type="submission" date="2013-11" db="EMBL/GenBank/DDBJ databases">
        <title>The Genome Sequence of Phytophthora parasitica P1976.</title>
        <authorList>
            <consortium name="The Broad Institute Genomics Platform"/>
            <person name="Russ C."/>
            <person name="Tyler B."/>
            <person name="Panabieres F."/>
            <person name="Shan W."/>
            <person name="Tripathy S."/>
            <person name="Grunwald N."/>
            <person name="Machado M."/>
            <person name="Johnson C.S."/>
            <person name="Walker B."/>
            <person name="Young S."/>
            <person name="Zeng Q."/>
            <person name="Gargeya S."/>
            <person name="Fitzgerald M."/>
            <person name="Haas B."/>
            <person name="Abouelleil A."/>
            <person name="Allen A.W."/>
            <person name="Alvarado L."/>
            <person name="Arachchi H.M."/>
            <person name="Berlin A.M."/>
            <person name="Chapman S.B."/>
            <person name="Gainer-Dewar J."/>
            <person name="Goldberg J."/>
            <person name="Griggs A."/>
            <person name="Gujja S."/>
            <person name="Hansen M."/>
            <person name="Howarth C."/>
            <person name="Imamovic A."/>
            <person name="Ireland A."/>
            <person name="Larimer J."/>
            <person name="McCowan C."/>
            <person name="Murphy C."/>
            <person name="Pearson M."/>
            <person name="Poon T.W."/>
            <person name="Priest M."/>
            <person name="Roberts A."/>
            <person name="Saif S."/>
            <person name="Shea T."/>
            <person name="Sisk P."/>
            <person name="Sykes S."/>
            <person name="Wortman J."/>
            <person name="Nusbaum C."/>
            <person name="Birren B."/>
        </authorList>
    </citation>
    <scope>NUCLEOTIDE SEQUENCE [LARGE SCALE GENOMIC DNA]</scope>
    <source>
        <strain evidence="1 2">P1976</strain>
    </source>
</reference>
<accession>A0A080ZJ21</accession>